<evidence type="ECO:0000313" key="8">
    <source>
        <dbReference type="EMBL" id="MFA3840503.1"/>
    </source>
</evidence>
<dbReference type="RefSeq" id="WP_372565034.1">
    <property type="nucleotide sequence ID" value="NZ_JBGOSP010000017.1"/>
</dbReference>
<comment type="subcellular location">
    <subcellularLocation>
        <location evidence="1">Cell membrane</location>
        <topology evidence="1">Multi-pass membrane protein</topology>
    </subcellularLocation>
</comment>
<comment type="caution">
    <text evidence="8">The sequence shown here is derived from an EMBL/GenBank/DDBJ whole genome shotgun (WGS) entry which is preliminary data.</text>
</comment>
<evidence type="ECO:0000256" key="4">
    <source>
        <dbReference type="ARBA" id="ARBA00022692"/>
    </source>
</evidence>
<organism evidence="8 9">
    <name type="scientific">Streptomyces aureus</name>
    <dbReference type="NCBI Taxonomy" id="193461"/>
    <lineage>
        <taxon>Bacteria</taxon>
        <taxon>Bacillati</taxon>
        <taxon>Actinomycetota</taxon>
        <taxon>Actinomycetes</taxon>
        <taxon>Kitasatosporales</taxon>
        <taxon>Streptomycetaceae</taxon>
        <taxon>Streptomyces</taxon>
    </lineage>
</organism>
<evidence type="ECO:0000256" key="3">
    <source>
        <dbReference type="ARBA" id="ARBA00022475"/>
    </source>
</evidence>
<dbReference type="PANTHER" id="PTHR33452">
    <property type="entry name" value="OXIDOREDUCTASE CATD-RELATED"/>
    <property type="match status" value="1"/>
</dbReference>
<feature type="transmembrane region" description="Helical" evidence="7">
    <location>
        <begin position="74"/>
        <end position="94"/>
    </location>
</feature>
<dbReference type="InterPro" id="IPR032808">
    <property type="entry name" value="DoxX"/>
</dbReference>
<comment type="similarity">
    <text evidence="2">Belongs to the DoxX family.</text>
</comment>
<keyword evidence="3" id="KW-1003">Cell membrane</keyword>
<name>A0ABV4SSL3_9ACTN</name>
<dbReference type="PANTHER" id="PTHR33452:SF1">
    <property type="entry name" value="INNER MEMBRANE PROTEIN YPHA-RELATED"/>
    <property type="match status" value="1"/>
</dbReference>
<dbReference type="Proteomes" id="UP001571476">
    <property type="component" value="Unassembled WGS sequence"/>
</dbReference>
<evidence type="ECO:0000256" key="7">
    <source>
        <dbReference type="SAM" id="Phobius"/>
    </source>
</evidence>
<sequence>MDLGLLLLRLLIGVLLCGHATQKLFGWFGGGGPSGTGAVFARWGFVPGPRMAVLAGLCEVSGAASLGLGLLTPAGGAVVVGTMAVAVAATAGNGFWAQQGGCEVPLLYGALAAVLAFTGPGGWSLDAAVGLGARHGWTWGLGALALGLAAAAVPLRARARVLRGSTVDEKGQEQGGDRR</sequence>
<accession>A0ABV4SSL3</accession>
<feature type="transmembrane region" description="Helical" evidence="7">
    <location>
        <begin position="106"/>
        <end position="125"/>
    </location>
</feature>
<evidence type="ECO:0000256" key="1">
    <source>
        <dbReference type="ARBA" id="ARBA00004651"/>
    </source>
</evidence>
<evidence type="ECO:0000256" key="2">
    <source>
        <dbReference type="ARBA" id="ARBA00006679"/>
    </source>
</evidence>
<keyword evidence="5 7" id="KW-1133">Transmembrane helix</keyword>
<dbReference type="Pfam" id="PF07681">
    <property type="entry name" value="DoxX"/>
    <property type="match status" value="1"/>
</dbReference>
<reference evidence="8 9" key="1">
    <citation type="submission" date="2024-08" db="EMBL/GenBank/DDBJ databases">
        <title>Genome sequence of Streptomyces aureus CACIA-1.46HGO.</title>
        <authorList>
            <person name="Evangelista-Martinez Z."/>
        </authorList>
    </citation>
    <scope>NUCLEOTIDE SEQUENCE [LARGE SCALE GENOMIC DNA]</scope>
    <source>
        <strain evidence="8 9">CACIA-1.46HGO</strain>
    </source>
</reference>
<evidence type="ECO:0000256" key="5">
    <source>
        <dbReference type="ARBA" id="ARBA00022989"/>
    </source>
</evidence>
<keyword evidence="4 7" id="KW-0812">Transmembrane</keyword>
<keyword evidence="6 7" id="KW-0472">Membrane</keyword>
<evidence type="ECO:0000313" key="9">
    <source>
        <dbReference type="Proteomes" id="UP001571476"/>
    </source>
</evidence>
<protein>
    <submittedName>
        <fullName evidence="8">DoxX family protein</fullName>
    </submittedName>
</protein>
<evidence type="ECO:0000256" key="6">
    <source>
        <dbReference type="ARBA" id="ARBA00023136"/>
    </source>
</evidence>
<keyword evidence="9" id="KW-1185">Reference proteome</keyword>
<feature type="transmembrane region" description="Helical" evidence="7">
    <location>
        <begin position="137"/>
        <end position="155"/>
    </location>
</feature>
<proteinExistence type="inferred from homology"/>
<dbReference type="InterPro" id="IPR051907">
    <property type="entry name" value="DoxX-like_oxidoreductase"/>
</dbReference>
<dbReference type="EMBL" id="JBGOSP010000017">
    <property type="protein sequence ID" value="MFA3840503.1"/>
    <property type="molecule type" value="Genomic_DNA"/>
</dbReference>
<gene>
    <name evidence="8" type="ORF">ACEG43_30665</name>
</gene>